<evidence type="ECO:0000313" key="3">
    <source>
        <dbReference type="Proteomes" id="UP000799118"/>
    </source>
</evidence>
<gene>
    <name evidence="2" type="ORF">BT96DRAFT_1008277</name>
</gene>
<feature type="region of interest" description="Disordered" evidence="1">
    <location>
        <begin position="69"/>
        <end position="123"/>
    </location>
</feature>
<dbReference type="Proteomes" id="UP000799118">
    <property type="component" value="Unassembled WGS sequence"/>
</dbReference>
<dbReference type="AlphaFoldDB" id="A0A6A4GFJ4"/>
<evidence type="ECO:0000313" key="2">
    <source>
        <dbReference type="EMBL" id="KAE9384238.1"/>
    </source>
</evidence>
<evidence type="ECO:0000256" key="1">
    <source>
        <dbReference type="SAM" id="MobiDB-lite"/>
    </source>
</evidence>
<dbReference type="EMBL" id="ML770187">
    <property type="protein sequence ID" value="KAE9384238.1"/>
    <property type="molecule type" value="Genomic_DNA"/>
</dbReference>
<feature type="compositionally biased region" description="Acidic residues" evidence="1">
    <location>
        <begin position="95"/>
        <end position="123"/>
    </location>
</feature>
<name>A0A6A4GFJ4_9AGAR</name>
<feature type="region of interest" description="Disordered" evidence="1">
    <location>
        <begin position="28"/>
        <end position="48"/>
    </location>
</feature>
<proteinExistence type="predicted"/>
<organism evidence="2 3">
    <name type="scientific">Gymnopus androsaceus JB14</name>
    <dbReference type="NCBI Taxonomy" id="1447944"/>
    <lineage>
        <taxon>Eukaryota</taxon>
        <taxon>Fungi</taxon>
        <taxon>Dikarya</taxon>
        <taxon>Basidiomycota</taxon>
        <taxon>Agaricomycotina</taxon>
        <taxon>Agaricomycetes</taxon>
        <taxon>Agaricomycetidae</taxon>
        <taxon>Agaricales</taxon>
        <taxon>Marasmiineae</taxon>
        <taxon>Omphalotaceae</taxon>
        <taxon>Gymnopus</taxon>
    </lineage>
</organism>
<keyword evidence="3" id="KW-1185">Reference proteome</keyword>
<feature type="compositionally biased region" description="Polar residues" evidence="1">
    <location>
        <begin position="35"/>
        <end position="48"/>
    </location>
</feature>
<accession>A0A6A4GFJ4</accession>
<protein>
    <submittedName>
        <fullName evidence="2">Uncharacterized protein</fullName>
    </submittedName>
</protein>
<reference evidence="2" key="1">
    <citation type="journal article" date="2019" name="Environ. Microbiol.">
        <title>Fungal ecological strategies reflected in gene transcription - a case study of two litter decomposers.</title>
        <authorList>
            <person name="Barbi F."/>
            <person name="Kohler A."/>
            <person name="Barry K."/>
            <person name="Baskaran P."/>
            <person name="Daum C."/>
            <person name="Fauchery L."/>
            <person name="Ihrmark K."/>
            <person name="Kuo A."/>
            <person name="LaButti K."/>
            <person name="Lipzen A."/>
            <person name="Morin E."/>
            <person name="Grigoriev I.V."/>
            <person name="Henrissat B."/>
            <person name="Lindahl B."/>
            <person name="Martin F."/>
        </authorList>
    </citation>
    <scope>NUCLEOTIDE SEQUENCE</scope>
    <source>
        <strain evidence="2">JB14</strain>
    </source>
</reference>
<sequence length="184" mass="19920">MHDARDTIQPLFYISHDKKSHLQAAAAHARAARHSQNAPTRSSSPEIQISTPPIAAIGTLIGSNVPIIIQPQPEPSESEAVEISSWDGTINNPWSEDESGSDWTDSDTNSDNESEVGDPEEVADREFEDLAGDEMINALAAEAAGEVQLLNEIAEFEKLKKDITAAQWAKAEQNQGLGYNGRAD</sequence>